<evidence type="ECO:0000256" key="7">
    <source>
        <dbReference type="SAM" id="Phobius"/>
    </source>
</evidence>
<gene>
    <name evidence="9" type="ORF">PHYEVI_LOCUS6802</name>
</gene>
<proteinExistence type="inferred from homology"/>
<feature type="transmembrane region" description="Helical" evidence="7">
    <location>
        <begin position="550"/>
        <end position="572"/>
    </location>
</feature>
<dbReference type="PIRSF" id="PIRSF000437">
    <property type="entry name" value="GPAT_DHAPAT"/>
    <property type="match status" value="1"/>
</dbReference>
<dbReference type="InterPro" id="IPR041728">
    <property type="entry name" value="GPAT/DHAPAT_LPLAT"/>
</dbReference>
<keyword evidence="7" id="KW-1133">Transmembrane helix</keyword>
<keyword evidence="5 6" id="KW-0012">Acyltransferase</keyword>
<evidence type="ECO:0000313" key="9">
    <source>
        <dbReference type="EMBL" id="CAG9860449.1"/>
    </source>
</evidence>
<dbReference type="SMART" id="SM00563">
    <property type="entry name" value="PlsC"/>
    <property type="match status" value="1"/>
</dbReference>
<accession>A0A9N9TU47</accession>
<dbReference type="GO" id="GO:0031966">
    <property type="term" value="C:mitochondrial membrane"/>
    <property type="evidence" value="ECO:0007669"/>
    <property type="project" value="TreeGrafter"/>
</dbReference>
<dbReference type="GO" id="GO:0006631">
    <property type="term" value="P:fatty acid metabolic process"/>
    <property type="evidence" value="ECO:0007669"/>
    <property type="project" value="TreeGrafter"/>
</dbReference>
<comment type="similarity">
    <text evidence="2 6">Belongs to the GPAT/DAPAT family.</text>
</comment>
<dbReference type="Proteomes" id="UP001153712">
    <property type="component" value="Chromosome 3"/>
</dbReference>
<keyword evidence="10" id="KW-1185">Reference proteome</keyword>
<dbReference type="GO" id="GO:0019432">
    <property type="term" value="P:triglyceride biosynthetic process"/>
    <property type="evidence" value="ECO:0007669"/>
    <property type="project" value="TreeGrafter"/>
</dbReference>
<evidence type="ECO:0000256" key="2">
    <source>
        <dbReference type="ARBA" id="ARBA00007937"/>
    </source>
</evidence>
<dbReference type="GO" id="GO:0004366">
    <property type="term" value="F:glycerol-3-phosphate O-acyltransferase activity"/>
    <property type="evidence" value="ECO:0007669"/>
    <property type="project" value="TreeGrafter"/>
</dbReference>
<dbReference type="CDD" id="cd07993">
    <property type="entry name" value="LPLAT_DHAPAT-like"/>
    <property type="match status" value="1"/>
</dbReference>
<sequence length="677" mass="78636">MSIVREYDNFLELRKQETSNFLWISKKWNPQIAFKQGSTRPSPQYHKDAVLNSPKIQDLLEQISLKTNVPKVELEHQVKDILDEIGYEKKLKVIRWLGLILTKICLTVLSGIYVNVEQVEQIKNQMGNCPVIFVPTHRSYGDFIMMSYLSFQYDIEIPAIAAGMDFFGMWGMGTLLRDTGAFFMRRSYNDDSLYWTTFKQYIYQLVSKGDLPIEFFIEGTRSRSNKSLTPKYGLLTMVLKPFFFSQVPDIQFVPIGFSYDRILEESLFAFELLGVPKPKETTSGFFKSMKILKENFGNIYIHMDKPISAKEFFGSKLDRSVHNLTPLHKQEVTEDEKTLLPPLAYEILNRQQKVLVTTVFNLVSLVLNNNLAYETELLSMEELACDVKWIREILRSLGGFTHTTNIERSIDDCLKTHKNLVYLNRKGKLKLVRNPISQGEINHKKLKGHYLSDDTMTYSVPFVTLQIYINPILHYFIDIDIILVILDTRPMNEDELFESYCFLRCLFSREFITFAPKDKTAFNAAMNDAISLNLVNLNNGKYQLANNKKLGMLIVNTFYTFYVSFFATLLILERLPSVVDEKSILANVQKLLEDAIVDKHKEFIHPYSLNLDTLANCLNSLVDEKVLQKTRRDNVNAYEINKIKLKDVKDNFARYMTRCSIEERCQIINKIHLQNKL</sequence>
<evidence type="ECO:0000256" key="5">
    <source>
        <dbReference type="ARBA" id="ARBA00023315"/>
    </source>
</evidence>
<protein>
    <recommendedName>
        <fullName evidence="8">Phospholipid/glycerol acyltransferase domain-containing protein</fullName>
    </recommendedName>
</protein>
<name>A0A9N9TU47_PHYSR</name>
<dbReference type="GO" id="GO:0008654">
    <property type="term" value="P:phospholipid biosynthetic process"/>
    <property type="evidence" value="ECO:0007669"/>
    <property type="project" value="TreeGrafter"/>
</dbReference>
<keyword evidence="3 6" id="KW-0808">Transferase</keyword>
<organism evidence="9 10">
    <name type="scientific">Phyllotreta striolata</name>
    <name type="common">Striped flea beetle</name>
    <name type="synonym">Crioceris striolata</name>
    <dbReference type="NCBI Taxonomy" id="444603"/>
    <lineage>
        <taxon>Eukaryota</taxon>
        <taxon>Metazoa</taxon>
        <taxon>Ecdysozoa</taxon>
        <taxon>Arthropoda</taxon>
        <taxon>Hexapoda</taxon>
        <taxon>Insecta</taxon>
        <taxon>Pterygota</taxon>
        <taxon>Neoptera</taxon>
        <taxon>Endopterygota</taxon>
        <taxon>Coleoptera</taxon>
        <taxon>Polyphaga</taxon>
        <taxon>Cucujiformia</taxon>
        <taxon>Chrysomeloidea</taxon>
        <taxon>Chrysomelidae</taxon>
        <taxon>Galerucinae</taxon>
        <taxon>Alticini</taxon>
        <taxon>Phyllotreta</taxon>
    </lineage>
</organism>
<dbReference type="GO" id="GO:0012505">
    <property type="term" value="C:endomembrane system"/>
    <property type="evidence" value="ECO:0007669"/>
    <property type="project" value="UniProtKB-SubCell"/>
</dbReference>
<dbReference type="Pfam" id="PF01553">
    <property type="entry name" value="Acyltransferase"/>
    <property type="match status" value="1"/>
</dbReference>
<keyword evidence="4 7" id="KW-0472">Membrane</keyword>
<dbReference type="PANTHER" id="PTHR12563:SF17">
    <property type="entry name" value="DIHYDROXYACETONE PHOSPHATE ACYLTRANSFERASE"/>
    <property type="match status" value="1"/>
</dbReference>
<dbReference type="OrthoDB" id="10255570at2759"/>
<dbReference type="SUPFAM" id="SSF69593">
    <property type="entry name" value="Glycerol-3-phosphate (1)-acyltransferase"/>
    <property type="match status" value="1"/>
</dbReference>
<dbReference type="InterPro" id="IPR002123">
    <property type="entry name" value="Plipid/glycerol_acylTrfase"/>
</dbReference>
<dbReference type="GO" id="GO:0008611">
    <property type="term" value="P:ether lipid biosynthetic process"/>
    <property type="evidence" value="ECO:0007669"/>
    <property type="project" value="TreeGrafter"/>
</dbReference>
<dbReference type="GO" id="GO:0016287">
    <property type="term" value="F:glycerone-phosphate O-acyltransferase activity"/>
    <property type="evidence" value="ECO:0007669"/>
    <property type="project" value="TreeGrafter"/>
</dbReference>
<evidence type="ECO:0000313" key="10">
    <source>
        <dbReference type="Proteomes" id="UP001153712"/>
    </source>
</evidence>
<reference evidence="9" key="1">
    <citation type="submission" date="2022-01" db="EMBL/GenBank/DDBJ databases">
        <authorList>
            <person name="King R."/>
        </authorList>
    </citation>
    <scope>NUCLEOTIDE SEQUENCE</scope>
</reference>
<dbReference type="PANTHER" id="PTHR12563">
    <property type="entry name" value="GLYCEROL-3-PHOSPHATE ACYLTRANSFERASE"/>
    <property type="match status" value="1"/>
</dbReference>
<dbReference type="GO" id="GO:0005778">
    <property type="term" value="C:peroxisomal membrane"/>
    <property type="evidence" value="ECO:0007669"/>
    <property type="project" value="TreeGrafter"/>
</dbReference>
<evidence type="ECO:0000256" key="6">
    <source>
        <dbReference type="PIRNR" id="PIRNR000437"/>
    </source>
</evidence>
<evidence type="ECO:0000256" key="3">
    <source>
        <dbReference type="ARBA" id="ARBA00022679"/>
    </source>
</evidence>
<comment type="subcellular location">
    <subcellularLocation>
        <location evidence="1">Endomembrane system</location>
        <topology evidence="1">Peripheral membrane protein</topology>
    </subcellularLocation>
</comment>
<feature type="domain" description="Phospholipid/glycerol acyltransferase" evidence="8">
    <location>
        <begin position="131"/>
        <end position="260"/>
    </location>
</feature>
<dbReference type="EMBL" id="OU900096">
    <property type="protein sequence ID" value="CAG9860449.1"/>
    <property type="molecule type" value="Genomic_DNA"/>
</dbReference>
<dbReference type="InterPro" id="IPR045520">
    <property type="entry name" value="GPAT/DHAPAT_C"/>
</dbReference>
<evidence type="ECO:0000259" key="8">
    <source>
        <dbReference type="SMART" id="SM00563"/>
    </source>
</evidence>
<dbReference type="InterPro" id="IPR022284">
    <property type="entry name" value="GPAT/DHAPAT"/>
</dbReference>
<evidence type="ECO:0000256" key="1">
    <source>
        <dbReference type="ARBA" id="ARBA00004184"/>
    </source>
</evidence>
<keyword evidence="7" id="KW-0812">Transmembrane</keyword>
<dbReference type="AlphaFoldDB" id="A0A9N9TU47"/>
<evidence type="ECO:0000256" key="4">
    <source>
        <dbReference type="ARBA" id="ARBA00023136"/>
    </source>
</evidence>
<dbReference type="Pfam" id="PF19277">
    <property type="entry name" value="GPAT_C"/>
    <property type="match status" value="1"/>
</dbReference>